<gene>
    <name evidence="1" type="ORF">C496_02922</name>
</gene>
<keyword evidence="2" id="KW-1185">Reference proteome</keyword>
<protein>
    <submittedName>
        <fullName evidence="1">Uncharacterized protein</fullName>
    </submittedName>
</protein>
<organism evidence="1 2">
    <name type="scientific">Natronorubrum tibetense GA33</name>
    <dbReference type="NCBI Taxonomy" id="1114856"/>
    <lineage>
        <taxon>Archaea</taxon>
        <taxon>Methanobacteriati</taxon>
        <taxon>Methanobacteriota</taxon>
        <taxon>Stenosarchaea group</taxon>
        <taxon>Halobacteria</taxon>
        <taxon>Halobacteriales</taxon>
        <taxon>Natrialbaceae</taxon>
        <taxon>Natronorubrum</taxon>
    </lineage>
</organism>
<dbReference type="EMBL" id="AOHW01000006">
    <property type="protein sequence ID" value="ELY45860.1"/>
    <property type="molecule type" value="Genomic_DNA"/>
</dbReference>
<reference evidence="1 2" key="1">
    <citation type="journal article" date="2014" name="PLoS Genet.">
        <title>Phylogenetically driven sequencing of extremely halophilic archaea reveals strategies for static and dynamic osmo-response.</title>
        <authorList>
            <person name="Becker E.A."/>
            <person name="Seitzer P.M."/>
            <person name="Tritt A."/>
            <person name="Larsen D."/>
            <person name="Krusor M."/>
            <person name="Yao A.I."/>
            <person name="Wu D."/>
            <person name="Madern D."/>
            <person name="Eisen J.A."/>
            <person name="Darling A.E."/>
            <person name="Facciotti M.T."/>
        </authorList>
    </citation>
    <scope>NUCLEOTIDE SEQUENCE [LARGE SCALE GENOMIC DNA]</scope>
    <source>
        <strain evidence="1 2">GA33</strain>
    </source>
</reference>
<evidence type="ECO:0000313" key="1">
    <source>
        <dbReference type="EMBL" id="ELY45860.1"/>
    </source>
</evidence>
<accession>L9W8P0</accession>
<evidence type="ECO:0000313" key="2">
    <source>
        <dbReference type="Proteomes" id="UP000011599"/>
    </source>
</evidence>
<comment type="caution">
    <text evidence="1">The sequence shown here is derived from an EMBL/GenBank/DDBJ whole genome shotgun (WGS) entry which is preliminary data.</text>
</comment>
<sequence>MRIPYDWITLVGADDPYKSSDDGENVTVSEHGSAAQLQVYNVTGDEYDVDLTVRFMDDSQPEEVYSETVENHLYLAVLSNLVQRRGTYEVEAELETGYTETFEWEITSDTAPSWAGTSIFITPTEELWIDTIDPEANIEITPTSYPGHVRTDHNTE</sequence>
<name>L9W8P0_9EURY</name>
<dbReference type="AlphaFoldDB" id="L9W8P0"/>
<proteinExistence type="predicted"/>
<dbReference type="Proteomes" id="UP000011599">
    <property type="component" value="Unassembled WGS sequence"/>
</dbReference>